<dbReference type="KEGG" id="lab:LA76x_0515"/>
<sequence length="40" mass="4366">MIGGMCIDRMDLQSASFAAEIAKKARGRRVWIPSAESNPT</sequence>
<dbReference type="EMBL" id="CP011129">
    <property type="protein sequence ID" value="ALN78676.1"/>
    <property type="molecule type" value="Genomic_DNA"/>
</dbReference>
<dbReference type="Proteomes" id="UP000060787">
    <property type="component" value="Chromosome"/>
</dbReference>
<name>A0A0S2F570_LYSAN</name>
<keyword evidence="2" id="KW-1185">Reference proteome</keyword>
<evidence type="ECO:0000313" key="1">
    <source>
        <dbReference type="EMBL" id="ALN78676.1"/>
    </source>
</evidence>
<evidence type="ECO:0000313" key="2">
    <source>
        <dbReference type="Proteomes" id="UP000060787"/>
    </source>
</evidence>
<organism evidence="1 2">
    <name type="scientific">Lysobacter antibioticus</name>
    <dbReference type="NCBI Taxonomy" id="84531"/>
    <lineage>
        <taxon>Bacteria</taxon>
        <taxon>Pseudomonadati</taxon>
        <taxon>Pseudomonadota</taxon>
        <taxon>Gammaproteobacteria</taxon>
        <taxon>Lysobacterales</taxon>
        <taxon>Lysobacteraceae</taxon>
        <taxon>Lysobacter</taxon>
    </lineage>
</organism>
<accession>A0A0S2F570</accession>
<gene>
    <name evidence="1" type="ORF">LA76x_0515</name>
</gene>
<dbReference type="AlphaFoldDB" id="A0A0S2F570"/>
<dbReference type="PATRIC" id="fig|84531.8.peg.539"/>
<proteinExistence type="predicted"/>
<reference evidence="1 2" key="1">
    <citation type="journal article" date="2015" name="BMC Genomics">
        <title>Comparative genomics and metabolic profiling of the genus Lysobacter.</title>
        <authorList>
            <person name="de Bruijn I."/>
            <person name="Cheng X."/>
            <person name="de Jager V."/>
            <person name="Exposito R.G."/>
            <person name="Watrous J."/>
            <person name="Patel N."/>
            <person name="Postma J."/>
            <person name="Dorrestein P.C."/>
            <person name="Kobayashi D."/>
            <person name="Raaijmakers J.M."/>
        </authorList>
    </citation>
    <scope>NUCLEOTIDE SEQUENCE [LARGE SCALE GENOMIC DNA]</scope>
    <source>
        <strain evidence="1 2">76</strain>
    </source>
</reference>
<protein>
    <submittedName>
        <fullName evidence="1">Uncharacterized protein</fullName>
    </submittedName>
</protein>